<evidence type="ECO:0000256" key="1">
    <source>
        <dbReference type="SAM" id="MobiDB-lite"/>
    </source>
</evidence>
<dbReference type="GO" id="GO:0004523">
    <property type="term" value="F:RNA-DNA hybrid ribonuclease activity"/>
    <property type="evidence" value="ECO:0007669"/>
    <property type="project" value="UniProtKB-EC"/>
</dbReference>
<dbReference type="EMBL" id="CADCUI010000008">
    <property type="protein sequence ID" value="CAA9331467.1"/>
    <property type="molecule type" value="Genomic_DNA"/>
</dbReference>
<feature type="non-terminal residue" evidence="2">
    <location>
        <position position="1"/>
    </location>
</feature>
<feature type="compositionally biased region" description="Basic residues" evidence="1">
    <location>
        <begin position="55"/>
        <end position="65"/>
    </location>
</feature>
<feature type="compositionally biased region" description="Basic residues" evidence="1">
    <location>
        <begin position="148"/>
        <end position="157"/>
    </location>
</feature>
<keyword evidence="2" id="KW-0378">Hydrolase</keyword>
<proteinExistence type="predicted"/>
<feature type="non-terminal residue" evidence="2">
    <location>
        <position position="230"/>
    </location>
</feature>
<organism evidence="2">
    <name type="scientific">uncultured Nocardioidaceae bacterium</name>
    <dbReference type="NCBI Taxonomy" id="253824"/>
    <lineage>
        <taxon>Bacteria</taxon>
        <taxon>Bacillati</taxon>
        <taxon>Actinomycetota</taxon>
        <taxon>Actinomycetes</taxon>
        <taxon>Propionibacteriales</taxon>
        <taxon>Nocardioidaceae</taxon>
        <taxon>environmental samples</taxon>
    </lineage>
</organism>
<dbReference type="AlphaFoldDB" id="A0A6J4LGC9"/>
<sequence>DPAAAWVDGPARRRAVRLRARAASPRARPHRRCRRGRSRGLCRASGRGRGGAAVRRPRCRARARRQQAADRARPGALLRRGPQARGGLVGGGHRAAGVRPARHARGERGGAPASTGPVGDPPGVRPHRRLPRRRARGAGAGGLEGRPGRRLHRRRLRAGQGQAGRVDAGAAPGLPGLRLRDAQGLRHRRPHRGAGAARSLCHPSPALRQRAPGRGPRPTDRPAAGGGELM</sequence>
<accession>A0A6J4LGC9</accession>
<name>A0A6J4LGC9_9ACTN</name>
<feature type="compositionally biased region" description="Basic residues" evidence="1">
    <location>
        <begin position="125"/>
        <end position="136"/>
    </location>
</feature>
<feature type="compositionally biased region" description="Basic residues" evidence="1">
    <location>
        <begin position="27"/>
        <end position="40"/>
    </location>
</feature>
<protein>
    <submittedName>
        <fullName evidence="2">Ribonuclease HII</fullName>
        <ecNumber evidence="2">3.1.26.4</ecNumber>
    </submittedName>
</protein>
<feature type="region of interest" description="Disordered" evidence="1">
    <location>
        <begin position="17"/>
        <end position="230"/>
    </location>
</feature>
<gene>
    <name evidence="2" type="ORF">AVDCRST_MAG34-488</name>
</gene>
<evidence type="ECO:0000313" key="2">
    <source>
        <dbReference type="EMBL" id="CAA9331467.1"/>
    </source>
</evidence>
<dbReference type="EC" id="3.1.26.4" evidence="2"/>
<reference evidence="2" key="1">
    <citation type="submission" date="2020-02" db="EMBL/GenBank/DDBJ databases">
        <authorList>
            <person name="Meier V. D."/>
        </authorList>
    </citation>
    <scope>NUCLEOTIDE SEQUENCE</scope>
    <source>
        <strain evidence="2">AVDCRST_MAG34</strain>
    </source>
</reference>